<dbReference type="Pfam" id="PF13699">
    <property type="entry name" value="eCIS_core"/>
    <property type="match status" value="1"/>
</dbReference>
<feature type="region of interest" description="Disordered" evidence="1">
    <location>
        <begin position="476"/>
        <end position="500"/>
    </location>
</feature>
<sequence>MDSSLACAARARAASHAHATIASPSTRGFDLSIVPASVSVQRKPALSEPGDALEREADVAADRVMRMADAPAMTPASAPPLQRKCTACQDDERRIHARRESAAPASADADTATAARVASRGGAPLPDALRGYYEPRFGHDFSHVRVHTDAEAAHAARDVGAQAYTFGHHIVFGGGRYAPSSTAGRHLIAHELAHVVQQGSRGASLQRKLLVDEKASDDPKTASATIDALIGKLCPDFEVAKGGLVTPKKGSDCASFKFGAIAKGKQKLGCCCLCTLTAAPDTWRVVVSINEAPTTDSAKREVRMTPTSGAAAPDLRYWTSGPTQTVKAQAPEEAFGHELCGHAALMQIKAHPSSLASTPDRAFSDVHDPTVRVQDALGKEVGFPGDRGLAGGGSHRGESLRVFSIGPFGADADDPAPFAAQIKAAVDFMNGNANLFVDAVGLRDAKDKKPSVSGSRASKVQAELKTGVKALTTKVKTTPKGPEETLDRVQPSTDGGSGASPIVDLRMAFRPAGLVSPVGKAPPATPVHVDPEFPAVVKALKAGGKGTNECHKLLSDTAWP</sequence>
<comment type="caution">
    <text evidence="3">The sequence shown here is derived from an EMBL/GenBank/DDBJ whole genome shotgun (WGS) entry which is preliminary data.</text>
</comment>
<accession>A0A839F5V2</accession>
<evidence type="ECO:0000259" key="2">
    <source>
        <dbReference type="Pfam" id="PF13699"/>
    </source>
</evidence>
<dbReference type="Proteomes" id="UP000550401">
    <property type="component" value="Unassembled WGS sequence"/>
</dbReference>
<evidence type="ECO:0000313" key="3">
    <source>
        <dbReference type="EMBL" id="MBA8889966.1"/>
    </source>
</evidence>
<evidence type="ECO:0000313" key="4">
    <source>
        <dbReference type="Proteomes" id="UP000550401"/>
    </source>
</evidence>
<name>A0A839F5V2_9GAMM</name>
<gene>
    <name evidence="3" type="ORF">FHW12_004213</name>
</gene>
<keyword evidence="4" id="KW-1185">Reference proteome</keyword>
<dbReference type="RefSeq" id="WP_310735316.1">
    <property type="nucleotide sequence ID" value="NZ_JACGXL010000009.1"/>
</dbReference>
<protein>
    <recommendedName>
        <fullName evidence="2">eCIS core domain-containing protein</fullName>
    </recommendedName>
</protein>
<dbReference type="EMBL" id="JACGXL010000009">
    <property type="protein sequence ID" value="MBA8889966.1"/>
    <property type="molecule type" value="Genomic_DNA"/>
</dbReference>
<feature type="domain" description="eCIS core" evidence="2">
    <location>
        <begin position="124"/>
        <end position="200"/>
    </location>
</feature>
<proteinExistence type="predicted"/>
<reference evidence="3 4" key="1">
    <citation type="submission" date="2020-07" db="EMBL/GenBank/DDBJ databases">
        <title>Genomic Encyclopedia of Type Strains, Phase IV (KMG-V): Genome sequencing to study the core and pangenomes of soil and plant-associated prokaryotes.</title>
        <authorList>
            <person name="Whitman W."/>
        </authorList>
    </citation>
    <scope>NUCLEOTIDE SEQUENCE [LARGE SCALE GENOMIC DNA]</scope>
    <source>
        <strain evidence="3 4">RH2WT43</strain>
    </source>
</reference>
<feature type="region of interest" description="Disordered" evidence="1">
    <location>
        <begin position="297"/>
        <end position="318"/>
    </location>
</feature>
<dbReference type="AlphaFoldDB" id="A0A839F5V2"/>
<organism evidence="3 4">
    <name type="scientific">Dokdonella fugitiva</name>
    <dbReference type="NCBI Taxonomy" id="328517"/>
    <lineage>
        <taxon>Bacteria</taxon>
        <taxon>Pseudomonadati</taxon>
        <taxon>Pseudomonadota</taxon>
        <taxon>Gammaproteobacteria</taxon>
        <taxon>Lysobacterales</taxon>
        <taxon>Rhodanobacteraceae</taxon>
        <taxon>Dokdonella</taxon>
    </lineage>
</organism>
<dbReference type="InterPro" id="IPR025295">
    <property type="entry name" value="eCIS_core_dom"/>
</dbReference>
<evidence type="ECO:0000256" key="1">
    <source>
        <dbReference type="SAM" id="MobiDB-lite"/>
    </source>
</evidence>